<dbReference type="RefSeq" id="WP_127199814.1">
    <property type="nucleotide sequence ID" value="NZ_RZNX01000005.1"/>
</dbReference>
<reference evidence="2 3" key="1">
    <citation type="submission" date="2018-12" db="EMBL/GenBank/DDBJ databases">
        <authorList>
            <person name="Sun L."/>
            <person name="Chen Z."/>
        </authorList>
    </citation>
    <scope>NUCLEOTIDE SEQUENCE [LARGE SCALE GENOMIC DNA]</scope>
    <source>
        <strain evidence="2 3">3-5-3</strain>
    </source>
</reference>
<dbReference type="InterPro" id="IPR004360">
    <property type="entry name" value="Glyas_Fos-R_dOase_dom"/>
</dbReference>
<evidence type="ECO:0000313" key="2">
    <source>
        <dbReference type="EMBL" id="RUT29870.1"/>
    </source>
</evidence>
<evidence type="ECO:0000313" key="3">
    <source>
        <dbReference type="Proteomes" id="UP000272464"/>
    </source>
</evidence>
<accession>A0A433X766</accession>
<dbReference type="InterPro" id="IPR037523">
    <property type="entry name" value="VOC_core"/>
</dbReference>
<protein>
    <submittedName>
        <fullName evidence="2">Glyoxalase</fullName>
    </submittedName>
</protein>
<feature type="domain" description="VOC" evidence="1">
    <location>
        <begin position="5"/>
        <end position="132"/>
    </location>
</feature>
<dbReference type="PANTHER" id="PTHR36503:SF1">
    <property type="entry name" value="BLR2520 PROTEIN"/>
    <property type="match status" value="1"/>
</dbReference>
<comment type="caution">
    <text evidence="2">The sequence shown here is derived from an EMBL/GenBank/DDBJ whole genome shotgun (WGS) entry which is preliminary data.</text>
</comment>
<keyword evidence="3" id="KW-1185">Reference proteome</keyword>
<dbReference type="EMBL" id="RZNX01000005">
    <property type="protein sequence ID" value="RUT29870.1"/>
    <property type="molecule type" value="Genomic_DNA"/>
</dbReference>
<dbReference type="PANTHER" id="PTHR36503">
    <property type="entry name" value="BLR2520 PROTEIN"/>
    <property type="match status" value="1"/>
</dbReference>
<dbReference type="Pfam" id="PF00903">
    <property type="entry name" value="Glyoxalase"/>
    <property type="match status" value="1"/>
</dbReference>
<evidence type="ECO:0000259" key="1">
    <source>
        <dbReference type="PROSITE" id="PS51819"/>
    </source>
</evidence>
<dbReference type="Proteomes" id="UP000272464">
    <property type="component" value="Unassembled WGS sequence"/>
</dbReference>
<proteinExistence type="predicted"/>
<sequence length="146" mass="16322">MVPERVTLVTLGTFSMPKLRAFYRGIGWEETPTSNDQYSVFTTAGVLLSLYPYEELLKDAGLQLTGIQPVEPAFRGITLAINVEEPEQVDDIMEQVRKAGAKILREPHEASWGGRTAYFADPENHVWEVAWNPSALFDESGAMISF</sequence>
<dbReference type="InterPro" id="IPR029068">
    <property type="entry name" value="Glyas_Bleomycin-R_OHBP_Dase"/>
</dbReference>
<dbReference type="AlphaFoldDB" id="A0A433X766"/>
<name>A0A433X766_9BACL</name>
<dbReference type="PROSITE" id="PS51819">
    <property type="entry name" value="VOC"/>
    <property type="match status" value="1"/>
</dbReference>
<gene>
    <name evidence="2" type="ORF">EJP77_13720</name>
</gene>
<organism evidence="2 3">
    <name type="scientific">Paenibacillus zeisoli</name>
    <dbReference type="NCBI Taxonomy" id="2496267"/>
    <lineage>
        <taxon>Bacteria</taxon>
        <taxon>Bacillati</taxon>
        <taxon>Bacillota</taxon>
        <taxon>Bacilli</taxon>
        <taxon>Bacillales</taxon>
        <taxon>Paenibacillaceae</taxon>
        <taxon>Paenibacillus</taxon>
    </lineage>
</organism>
<dbReference type="SUPFAM" id="SSF54593">
    <property type="entry name" value="Glyoxalase/Bleomycin resistance protein/Dihydroxybiphenyl dioxygenase"/>
    <property type="match status" value="1"/>
</dbReference>
<dbReference type="OrthoDB" id="9796521at2"/>
<dbReference type="Gene3D" id="3.10.180.10">
    <property type="entry name" value="2,3-Dihydroxybiphenyl 1,2-Dioxygenase, domain 1"/>
    <property type="match status" value="1"/>
</dbReference>